<gene>
    <name evidence="2" type="ORF">PA27867_3634</name>
</gene>
<keyword evidence="1" id="KW-0472">Membrane</keyword>
<dbReference type="KEGG" id="cart:PA27867_3634"/>
<dbReference type="RefSeq" id="WP_066598475.1">
    <property type="nucleotide sequence ID" value="NZ_CP016282.1"/>
</dbReference>
<feature type="transmembrane region" description="Helical" evidence="1">
    <location>
        <begin position="20"/>
        <end position="39"/>
    </location>
</feature>
<keyword evidence="1" id="KW-1133">Transmembrane helix</keyword>
<organism evidence="2 3">
    <name type="scientific">Cryobacterium arcticum</name>
    <dbReference type="NCBI Taxonomy" id="670052"/>
    <lineage>
        <taxon>Bacteria</taxon>
        <taxon>Bacillati</taxon>
        <taxon>Actinomycetota</taxon>
        <taxon>Actinomycetes</taxon>
        <taxon>Micrococcales</taxon>
        <taxon>Microbacteriaceae</taxon>
        <taxon>Cryobacterium</taxon>
    </lineage>
</organism>
<proteinExistence type="predicted"/>
<accession>A0A1B1BPH7</accession>
<dbReference type="AlphaFoldDB" id="A0A1B1BPH7"/>
<name>A0A1B1BPH7_9MICO</name>
<reference evidence="2 3" key="1">
    <citation type="submission" date="2016-06" db="EMBL/GenBank/DDBJ databases">
        <title>Genome sequencing of Cryobacterium arcticum PAMC 27867.</title>
        <authorList>
            <person name="Lee J."/>
            <person name="Kim O.-S."/>
        </authorList>
    </citation>
    <scope>NUCLEOTIDE SEQUENCE [LARGE SCALE GENOMIC DNA]</scope>
    <source>
        <strain evidence="2 3">PAMC 27867</strain>
    </source>
</reference>
<keyword evidence="3" id="KW-1185">Reference proteome</keyword>
<dbReference type="STRING" id="670052.PA27867_3634"/>
<evidence type="ECO:0000256" key="1">
    <source>
        <dbReference type="SAM" id="Phobius"/>
    </source>
</evidence>
<sequence length="74" mass="7641">MSAESNIAKIKAKIAEAQAYAKFVAACVGGALTVGSSLIPTEWAIYATVGLAVLTAFSVWRFPNTPTPTGDHSA</sequence>
<protein>
    <submittedName>
        <fullName evidence="2">Uncharacterized protein</fullName>
    </submittedName>
</protein>
<dbReference type="Proteomes" id="UP000092582">
    <property type="component" value="Chromosome 1"/>
</dbReference>
<evidence type="ECO:0000313" key="3">
    <source>
        <dbReference type="Proteomes" id="UP000092582"/>
    </source>
</evidence>
<keyword evidence="1" id="KW-0812">Transmembrane</keyword>
<evidence type="ECO:0000313" key="2">
    <source>
        <dbReference type="EMBL" id="ANP74552.1"/>
    </source>
</evidence>
<dbReference type="EMBL" id="CP016282">
    <property type="protein sequence ID" value="ANP74552.1"/>
    <property type="molecule type" value="Genomic_DNA"/>
</dbReference>
<feature type="transmembrane region" description="Helical" evidence="1">
    <location>
        <begin position="45"/>
        <end position="62"/>
    </location>
</feature>